<sequence length="89" mass="9906">MDTFGVTDSALLESSILFCRMICQVSLGFGVQRGLEDGVESGGESYDCDDDWSDDEGFLAERPGLFRSRLGVFHPFLPPFFAVQMDRES</sequence>
<evidence type="ECO:0000313" key="2">
    <source>
        <dbReference type="Proteomes" id="UP001152607"/>
    </source>
</evidence>
<accession>A0A9W4XT47</accession>
<keyword evidence="2" id="KW-1185">Reference proteome</keyword>
<dbReference type="EMBL" id="CAOQHR010000009">
    <property type="protein sequence ID" value="CAI6339680.1"/>
    <property type="molecule type" value="Genomic_DNA"/>
</dbReference>
<organism evidence="1 2">
    <name type="scientific">Periconia digitata</name>
    <dbReference type="NCBI Taxonomy" id="1303443"/>
    <lineage>
        <taxon>Eukaryota</taxon>
        <taxon>Fungi</taxon>
        <taxon>Dikarya</taxon>
        <taxon>Ascomycota</taxon>
        <taxon>Pezizomycotina</taxon>
        <taxon>Dothideomycetes</taxon>
        <taxon>Pleosporomycetidae</taxon>
        <taxon>Pleosporales</taxon>
        <taxon>Massarineae</taxon>
        <taxon>Periconiaceae</taxon>
        <taxon>Periconia</taxon>
    </lineage>
</organism>
<comment type="caution">
    <text evidence="1">The sequence shown here is derived from an EMBL/GenBank/DDBJ whole genome shotgun (WGS) entry which is preliminary data.</text>
</comment>
<dbReference type="AlphaFoldDB" id="A0A9W4XT47"/>
<protein>
    <submittedName>
        <fullName evidence="1">Uncharacterized protein</fullName>
    </submittedName>
</protein>
<reference evidence="1" key="1">
    <citation type="submission" date="2023-01" db="EMBL/GenBank/DDBJ databases">
        <authorList>
            <person name="Van Ghelder C."/>
            <person name="Rancurel C."/>
        </authorList>
    </citation>
    <scope>NUCLEOTIDE SEQUENCE</scope>
    <source>
        <strain evidence="1">CNCM I-4278</strain>
    </source>
</reference>
<gene>
    <name evidence="1" type="ORF">PDIGIT_LOCUS12843</name>
</gene>
<dbReference type="Proteomes" id="UP001152607">
    <property type="component" value="Unassembled WGS sequence"/>
</dbReference>
<evidence type="ECO:0000313" key="1">
    <source>
        <dbReference type="EMBL" id="CAI6339680.1"/>
    </source>
</evidence>
<name>A0A9W4XT47_9PLEO</name>
<proteinExistence type="predicted"/>